<feature type="compositionally biased region" description="Polar residues" evidence="5">
    <location>
        <begin position="472"/>
        <end position="484"/>
    </location>
</feature>
<evidence type="ECO:0000256" key="6">
    <source>
        <dbReference type="SAM" id="Phobius"/>
    </source>
</evidence>
<dbReference type="Gene3D" id="1.10.287.70">
    <property type="match status" value="1"/>
</dbReference>
<feature type="transmembrane region" description="Helical" evidence="6">
    <location>
        <begin position="92"/>
        <end position="111"/>
    </location>
</feature>
<dbReference type="VEuPathDB" id="CryptoDB:Cvel_23011"/>
<accession>A0A0G4GR42</accession>
<keyword evidence="2 6" id="KW-0812">Transmembrane</keyword>
<feature type="transmembrane region" description="Helical" evidence="6">
    <location>
        <begin position="374"/>
        <end position="397"/>
    </location>
</feature>
<sequence length="770" mass="86030">MSVNTLRSSLSLDMQAALEGPLREPAEEDEEIYNHAQGHRILLEKKGRGRKRSKGGTIAASQQRAPESPEKSKAVLFSTRFANFLQSWHMEYYVWGLTAFTITVIILNVWLTSRIWKYEKEDPWEQADVENRECRSAECHASLAFSYIERVMVNVFFVEILLKVAFLRREFFKEPYNCYDAFVCVAAWVFWVFAVGFAYAGPGLDHSDVVESVARKLTIFRMVRLTRMASVVGWVPALHELWLLISAFGNSLKILIFGMVLFVILCMSFAAIMTTVVNSDEDKFPRKLCKEFIRTWPRTQLRMYTCELEEIGPLSRETINNLAQDTVTDPDGLCATCQNFYMYRDSFISFMRLCTLEEWPTMVDSVTRRRPQTAFIFAVFLGVSAYGVVNLLTAVLVDSALAVSGGMEALDRVDALRSLHGLKKIFSAAKRRSRTTLGSSLQNPQSSPPSNANRATPSEGRLARRDARDSTGNRSTPTPQNLSGNPAVDAAALRQMFAESRRRSGAPEGGSSSDIEAQHPIAAAARRRNRAATVVSPERERDRAIGSSIMSEGACGSAAVFSEDGQGGASSIESSSNTVTWSMLKEMMKTTDKLQKILDRFGLDVTDLKRVYQVSLFEMHPLNSRNLNRTDDAGVPLWLLVENMQRFKDQGNATPRDLLDILSHVPSMKLQLLMLSRDVHDSVQHVDVLQKSLIKAEQRLARTEGLLMDISEALDRADAQRQGQGPSESRGAAVRGRTEGVTPPARDPHTQSYKRSRSLGGGSSFSGERR</sequence>
<evidence type="ECO:0000256" key="3">
    <source>
        <dbReference type="ARBA" id="ARBA00022989"/>
    </source>
</evidence>
<feature type="compositionally biased region" description="Low complexity" evidence="5">
    <location>
        <begin position="439"/>
        <end position="451"/>
    </location>
</feature>
<protein>
    <recommendedName>
        <fullName evidence="7">Ion transport domain-containing protein</fullName>
    </recommendedName>
</protein>
<organism evidence="8">
    <name type="scientific">Chromera velia CCMP2878</name>
    <dbReference type="NCBI Taxonomy" id="1169474"/>
    <lineage>
        <taxon>Eukaryota</taxon>
        <taxon>Sar</taxon>
        <taxon>Alveolata</taxon>
        <taxon>Colpodellida</taxon>
        <taxon>Chromeraceae</taxon>
        <taxon>Chromera</taxon>
    </lineage>
</organism>
<dbReference type="InterPro" id="IPR027359">
    <property type="entry name" value="Volt_channel_dom_sf"/>
</dbReference>
<evidence type="ECO:0000256" key="2">
    <source>
        <dbReference type="ARBA" id="ARBA00022692"/>
    </source>
</evidence>
<name>A0A0G4GR42_9ALVE</name>
<evidence type="ECO:0000313" key="8">
    <source>
        <dbReference type="EMBL" id="CEM32997.1"/>
    </source>
</evidence>
<dbReference type="Gene3D" id="1.20.120.350">
    <property type="entry name" value="Voltage-gated potassium channels. Chain C"/>
    <property type="match status" value="1"/>
</dbReference>
<dbReference type="SUPFAM" id="SSF81324">
    <property type="entry name" value="Voltage-gated potassium channels"/>
    <property type="match status" value="1"/>
</dbReference>
<dbReference type="InterPro" id="IPR005821">
    <property type="entry name" value="Ion_trans_dom"/>
</dbReference>
<proteinExistence type="predicted"/>
<dbReference type="GO" id="GO:0005216">
    <property type="term" value="F:monoatomic ion channel activity"/>
    <property type="evidence" value="ECO:0007669"/>
    <property type="project" value="InterPro"/>
</dbReference>
<dbReference type="GO" id="GO:0016020">
    <property type="term" value="C:membrane"/>
    <property type="evidence" value="ECO:0007669"/>
    <property type="project" value="UniProtKB-SubCell"/>
</dbReference>
<dbReference type="PhylomeDB" id="A0A0G4GR42"/>
<dbReference type="PANTHER" id="PTHR46726">
    <property type="entry name" value="TWO PORE CHANNEL 3"/>
    <property type="match status" value="1"/>
</dbReference>
<keyword evidence="3 6" id="KW-1133">Transmembrane helix</keyword>
<feature type="region of interest" description="Disordered" evidence="5">
    <location>
        <begin position="44"/>
        <end position="67"/>
    </location>
</feature>
<dbReference type="Pfam" id="PF00520">
    <property type="entry name" value="Ion_trans"/>
    <property type="match status" value="1"/>
</dbReference>
<feature type="domain" description="Ion transport" evidence="7">
    <location>
        <begin position="102"/>
        <end position="399"/>
    </location>
</feature>
<feature type="region of interest" description="Disordered" evidence="5">
    <location>
        <begin position="717"/>
        <end position="770"/>
    </location>
</feature>
<feature type="region of interest" description="Disordered" evidence="5">
    <location>
        <begin position="522"/>
        <end position="542"/>
    </location>
</feature>
<comment type="subcellular location">
    <subcellularLocation>
        <location evidence="1">Membrane</location>
        <topology evidence="1">Multi-pass membrane protein</topology>
    </subcellularLocation>
</comment>
<gene>
    <name evidence="8" type="ORF">Cvel_23011</name>
</gene>
<dbReference type="PANTHER" id="PTHR46726:SF1">
    <property type="entry name" value="TWO-PORE CALCIUM CHANNEL 3"/>
    <property type="match status" value="1"/>
</dbReference>
<evidence type="ECO:0000259" key="7">
    <source>
        <dbReference type="Pfam" id="PF00520"/>
    </source>
</evidence>
<evidence type="ECO:0000256" key="1">
    <source>
        <dbReference type="ARBA" id="ARBA00004141"/>
    </source>
</evidence>
<feature type="compositionally biased region" description="Basic and acidic residues" evidence="5">
    <location>
        <begin position="461"/>
        <end position="471"/>
    </location>
</feature>
<feature type="transmembrane region" description="Helical" evidence="6">
    <location>
        <begin position="254"/>
        <end position="277"/>
    </location>
</feature>
<keyword evidence="4 6" id="KW-0472">Membrane</keyword>
<feature type="transmembrane region" description="Helical" evidence="6">
    <location>
        <begin position="179"/>
        <end position="204"/>
    </location>
</feature>
<evidence type="ECO:0000256" key="4">
    <source>
        <dbReference type="ARBA" id="ARBA00023136"/>
    </source>
</evidence>
<evidence type="ECO:0000256" key="5">
    <source>
        <dbReference type="SAM" id="MobiDB-lite"/>
    </source>
</evidence>
<dbReference type="AlphaFoldDB" id="A0A0G4GR42"/>
<reference evidence="8" key="1">
    <citation type="submission" date="2014-11" db="EMBL/GenBank/DDBJ databases">
        <authorList>
            <person name="Otto D Thomas"/>
            <person name="Naeem Raeece"/>
        </authorList>
    </citation>
    <scope>NUCLEOTIDE SEQUENCE</scope>
</reference>
<dbReference type="EMBL" id="CDMZ01001462">
    <property type="protein sequence ID" value="CEM32997.1"/>
    <property type="molecule type" value="Genomic_DNA"/>
</dbReference>
<feature type="region of interest" description="Disordered" evidence="5">
    <location>
        <begin position="433"/>
        <end position="487"/>
    </location>
</feature>